<name>H8IA02_METCZ</name>
<dbReference type="EMBL" id="CP003243">
    <property type="protein sequence ID" value="AFD00962.1"/>
    <property type="molecule type" value="Genomic_DNA"/>
</dbReference>
<dbReference type="AlphaFoldDB" id="H8IA02"/>
<organism evidence="1 2">
    <name type="scientific">Methanocella conradii (strain DSM 24694 / JCM 17849 / CGMCC 1.5162 / HZ254)</name>
    <dbReference type="NCBI Taxonomy" id="1041930"/>
    <lineage>
        <taxon>Archaea</taxon>
        <taxon>Methanobacteriati</taxon>
        <taxon>Methanobacteriota</taxon>
        <taxon>Stenosarchaea group</taxon>
        <taxon>Methanomicrobia</taxon>
        <taxon>Methanocellales</taxon>
        <taxon>Methanocellaceae</taxon>
        <taxon>Methanocella</taxon>
    </lineage>
</organism>
<dbReference type="HOGENOM" id="CLU_1381397_0_0_2"/>
<dbReference type="InterPro" id="IPR043519">
    <property type="entry name" value="NT_sf"/>
</dbReference>
<dbReference type="SUPFAM" id="SSF81301">
    <property type="entry name" value="Nucleotidyltransferase"/>
    <property type="match status" value="1"/>
</dbReference>
<gene>
    <name evidence="1" type="ordered locus">Mtc_2227</name>
</gene>
<sequence>MRRDIAVYKEALDTLQKAGVPYVIGGGIAVAAYGRIRATKDLDLYVKPEDSARALETLGKAGFEVNPMIGVKWLSKAYKQGIPIDFILENVGGVIVTDETFKHGRYMNVAGCRMFIMSPEDLVFRKVLAMRCLRDDWYDAIAVLSNTYQAFDWDYFLGLAKNFTERVLSFLLFVRTDWDHVIPVPQRVVSRLVERMG</sequence>
<dbReference type="eggNOG" id="arCOG04119">
    <property type="taxonomic scope" value="Archaea"/>
</dbReference>
<dbReference type="STRING" id="1041930.Mtc_2227"/>
<dbReference type="KEGG" id="mez:Mtc_2227"/>
<dbReference type="Proteomes" id="UP000005233">
    <property type="component" value="Chromosome"/>
</dbReference>
<proteinExistence type="predicted"/>
<dbReference type="InterPro" id="IPR018700">
    <property type="entry name" value="DUF2204"/>
</dbReference>
<evidence type="ECO:0000313" key="1">
    <source>
        <dbReference type="EMBL" id="AFD00962.1"/>
    </source>
</evidence>
<dbReference type="Gene3D" id="3.30.460.40">
    <property type="match status" value="1"/>
</dbReference>
<dbReference type="RefSeq" id="WP_014406793.1">
    <property type="nucleotide sequence ID" value="NC_017034.1"/>
</dbReference>
<protein>
    <submittedName>
        <fullName evidence="1">Conserved Archaeal protein (DUF2204)</fullName>
    </submittedName>
</protein>
<keyword evidence="2" id="KW-1185">Reference proteome</keyword>
<evidence type="ECO:0000313" key="2">
    <source>
        <dbReference type="Proteomes" id="UP000005233"/>
    </source>
</evidence>
<dbReference type="GeneID" id="11972389"/>
<accession>H8IA02</accession>
<dbReference type="Pfam" id="PF09970">
    <property type="entry name" value="DUF2204"/>
    <property type="match status" value="1"/>
</dbReference>
<reference evidence="1 2" key="1">
    <citation type="journal article" date="2012" name="J. Bacteriol.">
        <title>Complete genome sequence of a thermophilic methanogen, Methanocella conradii HZ254, isolated from Chinese rice field soil.</title>
        <authorList>
            <person name="Lu Z."/>
            <person name="Lu Y."/>
        </authorList>
    </citation>
    <scope>NUCLEOTIDE SEQUENCE [LARGE SCALE GENOMIC DNA]</scope>
    <source>
        <strain evidence="2">DSM 24694 / JCM 17849 / CGMCC 1.5162 / HZ254</strain>
    </source>
</reference>